<feature type="domain" description="G-protein coupled receptors family 2 profile 2" evidence="16">
    <location>
        <begin position="1043"/>
        <end position="1299"/>
    </location>
</feature>
<dbReference type="PROSITE" id="PS50221">
    <property type="entry name" value="GAIN_B"/>
    <property type="match status" value="1"/>
</dbReference>
<comment type="similarity">
    <text evidence="2">Belongs to the G-protein coupled receptor 2 family. Adhesion G-protein coupled receptor (ADGR) subfamily.</text>
</comment>
<dbReference type="PRINTS" id="PR01695">
    <property type="entry name" value="IGHEPTARCPTR"/>
</dbReference>
<feature type="transmembrane region" description="Helical" evidence="13">
    <location>
        <begin position="1155"/>
        <end position="1178"/>
    </location>
</feature>
<feature type="transmembrane region" description="Helical" evidence="13">
    <location>
        <begin position="1275"/>
        <end position="1298"/>
    </location>
</feature>
<keyword evidence="9" id="KW-0325">Glycoprotein</keyword>
<evidence type="ECO:0000256" key="8">
    <source>
        <dbReference type="ARBA" id="ARBA00023157"/>
    </source>
</evidence>
<dbReference type="PROSITE" id="PS50002">
    <property type="entry name" value="SH3"/>
    <property type="match status" value="3"/>
</dbReference>
<dbReference type="InterPro" id="IPR008078">
    <property type="entry name" value="GPCR_2_Ig-hepta-like_rcpt"/>
</dbReference>
<feature type="compositionally biased region" description="Basic and acidic residues" evidence="12">
    <location>
        <begin position="407"/>
        <end position="430"/>
    </location>
</feature>
<feature type="compositionally biased region" description="Basic and acidic residues" evidence="12">
    <location>
        <begin position="278"/>
        <end position="287"/>
    </location>
</feature>
<dbReference type="FunFam" id="1.20.1070.10:FF:000058">
    <property type="entry name" value="Adhesion G protein-coupled receptor F5"/>
    <property type="match status" value="1"/>
</dbReference>
<feature type="domain" description="SH3" evidence="14">
    <location>
        <begin position="151"/>
        <end position="210"/>
    </location>
</feature>
<evidence type="ECO:0000256" key="12">
    <source>
        <dbReference type="SAM" id="MobiDB-lite"/>
    </source>
</evidence>
<dbReference type="InterPro" id="IPR046338">
    <property type="entry name" value="GAIN_dom_sf"/>
</dbReference>
<dbReference type="InterPro" id="IPR051587">
    <property type="entry name" value="Adhesion_GPCR"/>
</dbReference>
<dbReference type="Proteomes" id="UP000269221">
    <property type="component" value="Unassembled WGS sequence"/>
</dbReference>
<feature type="transmembrane region" description="Helical" evidence="13">
    <location>
        <begin position="1049"/>
        <end position="1072"/>
    </location>
</feature>
<feature type="compositionally biased region" description="Polar residues" evidence="12">
    <location>
        <begin position="226"/>
        <end position="239"/>
    </location>
</feature>
<dbReference type="PRINTS" id="PR00249">
    <property type="entry name" value="GPCRSECRETIN"/>
</dbReference>
<evidence type="ECO:0000313" key="18">
    <source>
        <dbReference type="Proteomes" id="UP000269221"/>
    </source>
</evidence>
<feature type="region of interest" description="Disordered" evidence="12">
    <location>
        <begin position="525"/>
        <end position="606"/>
    </location>
</feature>
<feature type="coiled-coil region" evidence="11">
    <location>
        <begin position="629"/>
        <end position="674"/>
    </location>
</feature>
<dbReference type="InterPro" id="IPR036028">
    <property type="entry name" value="SH3-like_dom_sf"/>
</dbReference>
<feature type="domain" description="SH3" evidence="14">
    <location>
        <begin position="321"/>
        <end position="381"/>
    </location>
</feature>
<evidence type="ECO:0000259" key="16">
    <source>
        <dbReference type="PROSITE" id="PS50261"/>
    </source>
</evidence>
<dbReference type="Pfam" id="PF14604">
    <property type="entry name" value="SH3_9"/>
    <property type="match status" value="2"/>
</dbReference>
<feature type="compositionally biased region" description="Basic and acidic residues" evidence="12">
    <location>
        <begin position="484"/>
        <end position="498"/>
    </location>
</feature>
<evidence type="ECO:0000256" key="13">
    <source>
        <dbReference type="SAM" id="Phobius"/>
    </source>
</evidence>
<evidence type="ECO:0000256" key="2">
    <source>
        <dbReference type="ARBA" id="ARBA00007343"/>
    </source>
</evidence>
<feature type="region of interest" description="Disordered" evidence="12">
    <location>
        <begin position="209"/>
        <end position="252"/>
    </location>
</feature>
<evidence type="ECO:0000256" key="7">
    <source>
        <dbReference type="ARBA" id="ARBA00023136"/>
    </source>
</evidence>
<dbReference type="InterPro" id="IPR035777">
    <property type="entry name" value="CD2AP_SH3_3"/>
</dbReference>
<dbReference type="Gene3D" id="2.30.30.40">
    <property type="entry name" value="SH3 Domains"/>
    <property type="match status" value="3"/>
</dbReference>
<dbReference type="Gene3D" id="1.20.1070.10">
    <property type="entry name" value="Rhodopsin 7-helix transmembrane proteins"/>
    <property type="match status" value="1"/>
</dbReference>
<dbReference type="GO" id="GO:0016020">
    <property type="term" value="C:membrane"/>
    <property type="evidence" value="ECO:0007669"/>
    <property type="project" value="UniProtKB-SubCell"/>
</dbReference>
<feature type="transmembrane region" description="Helical" evidence="13">
    <location>
        <begin position="1250"/>
        <end position="1269"/>
    </location>
</feature>
<dbReference type="STRING" id="333673.A0A3M0L051"/>
<evidence type="ECO:0000256" key="5">
    <source>
        <dbReference type="ARBA" id="ARBA00022729"/>
    </source>
</evidence>
<dbReference type="OrthoDB" id="10040049at2759"/>
<reference evidence="17 18" key="1">
    <citation type="submission" date="2018-07" db="EMBL/GenBank/DDBJ databases">
        <title>A high quality draft genome assembly of the barn swallow (H. rustica rustica).</title>
        <authorList>
            <person name="Formenti G."/>
            <person name="Chiara M."/>
            <person name="Poveda L."/>
            <person name="Francoijs K.-J."/>
            <person name="Bonisoli-Alquati A."/>
            <person name="Canova L."/>
            <person name="Gianfranceschi L."/>
            <person name="Horner D.S."/>
            <person name="Saino N."/>
        </authorList>
    </citation>
    <scope>NUCLEOTIDE SEQUENCE [LARGE SCALE GENOMIC DNA]</scope>
    <source>
        <strain evidence="17">Chelidonia</strain>
        <tissue evidence="17">Blood</tissue>
    </source>
</reference>
<dbReference type="EMBL" id="QRBI01000099">
    <property type="protein sequence ID" value="RMC17134.1"/>
    <property type="molecule type" value="Genomic_DNA"/>
</dbReference>
<keyword evidence="7 13" id="KW-0472">Membrane</keyword>
<feature type="compositionally biased region" description="Polar residues" evidence="12">
    <location>
        <begin position="554"/>
        <end position="565"/>
    </location>
</feature>
<dbReference type="Gene3D" id="2.60.220.50">
    <property type="match status" value="1"/>
</dbReference>
<feature type="transmembrane region" description="Helical" evidence="13">
    <location>
        <begin position="1124"/>
        <end position="1148"/>
    </location>
</feature>
<evidence type="ECO:0000256" key="10">
    <source>
        <dbReference type="PROSITE-ProRule" id="PRU00192"/>
    </source>
</evidence>
<accession>A0A3M0L051</accession>
<dbReference type="SMART" id="SM00326">
    <property type="entry name" value="SH3"/>
    <property type="match status" value="3"/>
</dbReference>
<protein>
    <recommendedName>
        <fullName evidence="19">G-protein coupled receptors family 2 profile 2 domain-containing protein</fullName>
    </recommendedName>
</protein>
<keyword evidence="5" id="KW-0732">Signal</keyword>
<comment type="caution">
    <text evidence="17">The sequence shown here is derived from an EMBL/GenBank/DDBJ whole genome shotgun (WGS) entry which is preliminary data.</text>
</comment>
<dbReference type="GO" id="GO:0007166">
    <property type="term" value="P:cell surface receptor signaling pathway"/>
    <property type="evidence" value="ECO:0007669"/>
    <property type="project" value="InterPro"/>
</dbReference>
<dbReference type="PANTHER" id="PTHR45813:SF1">
    <property type="entry name" value="ADHESION G PROTEIN-COUPLED RECEPTOR F4"/>
    <property type="match status" value="1"/>
</dbReference>
<dbReference type="InterPro" id="IPR017981">
    <property type="entry name" value="GPCR_2-like_7TM"/>
</dbReference>
<evidence type="ECO:0000256" key="9">
    <source>
        <dbReference type="ARBA" id="ARBA00023180"/>
    </source>
</evidence>
<evidence type="ECO:0000256" key="6">
    <source>
        <dbReference type="ARBA" id="ARBA00022989"/>
    </source>
</evidence>
<dbReference type="Pfam" id="PF07653">
    <property type="entry name" value="SH3_2"/>
    <property type="match status" value="1"/>
</dbReference>
<dbReference type="InterPro" id="IPR035776">
    <property type="entry name" value="CD2AP_SH_2"/>
</dbReference>
<keyword evidence="18" id="KW-1185">Reference proteome</keyword>
<dbReference type="FunFam" id="2.30.30.40:FF:000072">
    <property type="entry name" value="Unconventional Myosin IB"/>
    <property type="match status" value="1"/>
</dbReference>
<sequence>MALPCVTATPGTVQETPDLLLSYCEGDYPIVSPCEKYMGVSQFTVDYIVEYDYDAVHDDELTIRVGEIIRNVKKLEEEGWLEGELNGRRGMFPDNFVKEVKKDVEPKDDAVPLRREKSGNVASLVQRMSSYGLPAGGFQPQLPSKGFKKRSKKRQCKVLFEYIPQNEDELELKLGDVIDIIDEVEEGWWSGILNGKAGMFPSNFVKELESTDDGETQDALDDTEPVFNSPTSPVTSPGNGSEPALGPAQPKKIRGVGFGDIFKEGSVKLKTRLSSNESEDKKQDKPLPNHPPGTKLIHFPNITKTENTPEVIKPEAESKPKAKEYCRTIFSYDGSNDELSFKEGEIIQLISKDTGEPGWWRGELNGKEGVFPDNFAVQIQESDKDFPKPKKPPPPVKSPAARPELPTGEKKFFSLRPEEKDEKGALDQKPLKPQAPQVPPKKPIPPSKTNSLLRAGLLHPKRPDKPALPSSACKTNGEVVTLRPKSEVEPVAKPKLDSEPLPLRPKSVEVDSLVVKSSKESDLLSFDDVISTSDNLSHPTANRPKMPGRRLPSRFNSSSPASQNVGPEKILKVQKEEESAKPKPVETKKPSAFSPLIPPSSQRPSSVILDFLPGDLQLKEEKDDEKVSVEELRTQINDLMGLVDALKKEHGRELEKLKKDLEEEKLLRSNLEVLSNESKPGDEQDACINLIPCQDNGAICIQPCSPSFHGETSFVCEDRKWRMLSDACASLDVQSLFQRISRSELLPCSGGHGDGAGAHLPFVGGGKLGHGKPGDGAKHFGAGNQSCQADFSCIIPDILSSPAIPGNIADIVELLKKISLLLSENVTRGKMQSYSRIANHILNSSVISNWAFVKDRNAGSILLDSVNLFAGKLLLRNGSESIQEPFIATKGYSIHRNTSGKSFDFSMEFNSTGNVTGHVVIPEEELLRLPEASKAISVALPTLGAVLETKQLDPAFVNGMVLSVSLPEELQNVLLTFEKLNKLEQAGAQCVAWHSAERRWDPGACQVRAHNVTAVVCVCAHRRRTYRSFSILMAPAAPRSAALDYITRVGLGLSIFSLVLCLVVEAVVWHHVTKTEITYMRHFCLVNIAASLLVADVLFILAAIVHNTALNYQLCVAATFFLHFFYLALFFWMFTLGLLILYGLLFIFFKITRSVFLAAAFSIGYGCPLVISILTVAITEPKNGYLRSGACWLNWYETKALLAFVVPALSIIVMNLIVVLVVLVKTGRSSIGDGCKSQDLSSMIRVSKNVALLTPLLGLTWGFGLATIINSRSLAFHIMFALLNGFQGFFILLFGTLLDRKTREALRMNCLSSRRKWGLEKQWTVVFSGSDQQEEKEHFLQRDAGLRGAEEPDQLRAWTALSGAQPQEAS</sequence>
<feature type="transmembrane region" description="Helical" evidence="13">
    <location>
        <begin position="1084"/>
        <end position="1104"/>
    </location>
</feature>
<keyword evidence="11" id="KW-0175">Coiled coil</keyword>
<keyword evidence="6 13" id="KW-1133">Transmembrane helix</keyword>
<feature type="compositionally biased region" description="Acidic residues" evidence="12">
    <location>
        <begin position="210"/>
        <end position="224"/>
    </location>
</feature>
<proteinExistence type="inferred from homology"/>
<dbReference type="InterPro" id="IPR000832">
    <property type="entry name" value="GPCR_2_secretin-like"/>
</dbReference>
<dbReference type="GO" id="GO:0004930">
    <property type="term" value="F:G protein-coupled receptor activity"/>
    <property type="evidence" value="ECO:0007669"/>
    <property type="project" value="InterPro"/>
</dbReference>
<dbReference type="CDD" id="cd15994">
    <property type="entry name" value="7tmB2_GPR111_115"/>
    <property type="match status" value="1"/>
</dbReference>
<keyword evidence="8" id="KW-1015">Disulfide bond</keyword>
<dbReference type="FunFam" id="2.30.30.40:FF:000112">
    <property type="entry name" value="SH3 domain-containing kinase-binding protein 1"/>
    <property type="match status" value="1"/>
</dbReference>
<feature type="compositionally biased region" description="Polar residues" evidence="12">
    <location>
        <begin position="530"/>
        <end position="540"/>
    </location>
</feature>
<dbReference type="PANTHER" id="PTHR45813">
    <property type="entry name" value="IG-LIKE DOMAIN-CONTAINING PROTEIN"/>
    <property type="match status" value="1"/>
</dbReference>
<dbReference type="PROSITE" id="PS50261">
    <property type="entry name" value="G_PROTEIN_RECEP_F2_4"/>
    <property type="match status" value="1"/>
</dbReference>
<keyword evidence="4 13" id="KW-0812">Transmembrane</keyword>
<evidence type="ECO:0000259" key="15">
    <source>
        <dbReference type="PROSITE" id="PS50221"/>
    </source>
</evidence>
<feature type="region of interest" description="Disordered" evidence="12">
    <location>
        <begin position="272"/>
        <end position="300"/>
    </location>
</feature>
<evidence type="ECO:0000259" key="14">
    <source>
        <dbReference type="PROSITE" id="PS50002"/>
    </source>
</evidence>
<evidence type="ECO:0000313" key="17">
    <source>
        <dbReference type="EMBL" id="RMC17134.1"/>
    </source>
</evidence>
<feature type="domain" description="GAIN-B" evidence="15">
    <location>
        <begin position="894"/>
        <end position="1039"/>
    </location>
</feature>
<evidence type="ECO:0000256" key="4">
    <source>
        <dbReference type="ARBA" id="ARBA00022692"/>
    </source>
</evidence>
<gene>
    <name evidence="17" type="ORF">DUI87_05711</name>
</gene>
<dbReference type="InterPro" id="IPR057244">
    <property type="entry name" value="GAIN_B"/>
</dbReference>
<evidence type="ECO:0008006" key="19">
    <source>
        <dbReference type="Google" id="ProtNLM"/>
    </source>
</evidence>
<keyword evidence="3 10" id="KW-0728">SH3 domain</keyword>
<feature type="compositionally biased region" description="Basic and acidic residues" evidence="12">
    <location>
        <begin position="569"/>
        <end position="589"/>
    </location>
</feature>
<dbReference type="GO" id="GO:0007189">
    <property type="term" value="P:adenylate cyclase-activating G protein-coupled receptor signaling pathway"/>
    <property type="evidence" value="ECO:0007669"/>
    <property type="project" value="TreeGrafter"/>
</dbReference>
<evidence type="ECO:0000256" key="3">
    <source>
        <dbReference type="ARBA" id="ARBA00022443"/>
    </source>
</evidence>
<feature type="region of interest" description="Disordered" evidence="12">
    <location>
        <begin position="376"/>
        <end position="503"/>
    </location>
</feature>
<organism evidence="17 18">
    <name type="scientific">Hirundo rustica rustica</name>
    <dbReference type="NCBI Taxonomy" id="333673"/>
    <lineage>
        <taxon>Eukaryota</taxon>
        <taxon>Metazoa</taxon>
        <taxon>Chordata</taxon>
        <taxon>Craniata</taxon>
        <taxon>Vertebrata</taxon>
        <taxon>Euteleostomi</taxon>
        <taxon>Archelosauria</taxon>
        <taxon>Archosauria</taxon>
        <taxon>Dinosauria</taxon>
        <taxon>Saurischia</taxon>
        <taxon>Theropoda</taxon>
        <taxon>Coelurosauria</taxon>
        <taxon>Aves</taxon>
        <taxon>Neognathae</taxon>
        <taxon>Neoaves</taxon>
        <taxon>Telluraves</taxon>
        <taxon>Australaves</taxon>
        <taxon>Passeriformes</taxon>
        <taxon>Sylvioidea</taxon>
        <taxon>Hirundinidae</taxon>
        <taxon>Hirundo</taxon>
    </lineage>
</organism>
<dbReference type="CDD" id="cd12054">
    <property type="entry name" value="SH3_CD2AP_2"/>
    <property type="match status" value="1"/>
</dbReference>
<dbReference type="Pfam" id="PF00002">
    <property type="entry name" value="7tm_2"/>
    <property type="match status" value="1"/>
</dbReference>
<evidence type="ECO:0000256" key="1">
    <source>
        <dbReference type="ARBA" id="ARBA00004141"/>
    </source>
</evidence>
<dbReference type="PRINTS" id="PR00452">
    <property type="entry name" value="SH3DOMAIN"/>
</dbReference>
<dbReference type="SUPFAM" id="SSF50044">
    <property type="entry name" value="SH3-domain"/>
    <property type="match status" value="3"/>
</dbReference>
<name>A0A3M0L051_HIRRU</name>
<feature type="domain" description="SH3" evidence="14">
    <location>
        <begin position="42"/>
        <end position="102"/>
    </location>
</feature>
<dbReference type="InterPro" id="IPR001452">
    <property type="entry name" value="SH3_domain"/>
</dbReference>
<comment type="subcellular location">
    <subcellularLocation>
        <location evidence="1">Membrane</location>
        <topology evidence="1">Multi-pass membrane protein</topology>
    </subcellularLocation>
</comment>
<dbReference type="CDD" id="cd12056">
    <property type="entry name" value="SH3_CD2AP_3"/>
    <property type="match status" value="1"/>
</dbReference>
<feature type="transmembrane region" description="Helical" evidence="13">
    <location>
        <begin position="1201"/>
        <end position="1224"/>
    </location>
</feature>
<feature type="compositionally biased region" description="Pro residues" evidence="12">
    <location>
        <begin position="436"/>
        <end position="446"/>
    </location>
</feature>
<evidence type="ECO:0000256" key="11">
    <source>
        <dbReference type="SAM" id="Coils"/>
    </source>
</evidence>